<dbReference type="InterPro" id="IPR012961">
    <property type="entry name" value="Ski2/MTR4_C"/>
</dbReference>
<comment type="catalytic activity">
    <reaction evidence="5">
        <text>ATP + H2O = ADP + phosphate + H(+)</text>
        <dbReference type="Rhea" id="RHEA:13065"/>
        <dbReference type="ChEBI" id="CHEBI:15377"/>
        <dbReference type="ChEBI" id="CHEBI:15378"/>
        <dbReference type="ChEBI" id="CHEBI:30616"/>
        <dbReference type="ChEBI" id="CHEBI:43474"/>
        <dbReference type="ChEBI" id="CHEBI:456216"/>
        <dbReference type="EC" id="3.6.4.13"/>
    </reaction>
</comment>
<evidence type="ECO:0000256" key="5">
    <source>
        <dbReference type="ARBA" id="ARBA00047984"/>
    </source>
</evidence>
<dbReference type="Pfam" id="PF08148">
    <property type="entry name" value="DSHCT"/>
    <property type="match status" value="1"/>
</dbReference>
<dbReference type="InterPro" id="IPR025696">
    <property type="entry name" value="Beta-barrel_MTR4"/>
</dbReference>
<dbReference type="GO" id="GO:0005524">
    <property type="term" value="F:ATP binding"/>
    <property type="evidence" value="ECO:0007669"/>
    <property type="project" value="UniProtKB-KW"/>
</dbReference>
<reference evidence="10" key="1">
    <citation type="submission" date="2022-11" db="UniProtKB">
        <authorList>
            <consortium name="WormBaseParasite"/>
        </authorList>
    </citation>
    <scope>IDENTIFICATION</scope>
</reference>
<evidence type="ECO:0000256" key="3">
    <source>
        <dbReference type="ARBA" id="ARBA00022806"/>
    </source>
</evidence>
<dbReference type="Gene3D" id="3.40.50.300">
    <property type="entry name" value="P-loop containing nucleotide triphosphate hydrolases"/>
    <property type="match status" value="2"/>
</dbReference>
<evidence type="ECO:0000259" key="7">
    <source>
        <dbReference type="Pfam" id="PF08148"/>
    </source>
</evidence>
<organism evidence="9 10">
    <name type="scientific">Panagrolaimus superbus</name>
    <dbReference type="NCBI Taxonomy" id="310955"/>
    <lineage>
        <taxon>Eukaryota</taxon>
        <taxon>Metazoa</taxon>
        <taxon>Ecdysozoa</taxon>
        <taxon>Nematoda</taxon>
        <taxon>Chromadorea</taxon>
        <taxon>Rhabditida</taxon>
        <taxon>Tylenchina</taxon>
        <taxon>Panagrolaimomorpha</taxon>
        <taxon>Panagrolaimoidea</taxon>
        <taxon>Panagrolaimidae</taxon>
        <taxon>Panagrolaimus</taxon>
    </lineage>
</organism>
<dbReference type="InterPro" id="IPR050699">
    <property type="entry name" value="RNA-DNA_Helicase"/>
</dbReference>
<keyword evidence="9" id="KW-1185">Reference proteome</keyword>
<proteinExistence type="predicted"/>
<dbReference type="Pfam" id="PF13234">
    <property type="entry name" value="MTR4_beta-barrel"/>
    <property type="match status" value="1"/>
</dbReference>
<feature type="compositionally biased region" description="Basic and acidic residues" evidence="6">
    <location>
        <begin position="41"/>
        <end position="54"/>
    </location>
</feature>
<dbReference type="PANTHER" id="PTHR12131:SF1">
    <property type="entry name" value="ATP-DEPENDENT RNA HELICASE SUPV3L1, MITOCHONDRIAL-RELATED"/>
    <property type="match status" value="1"/>
</dbReference>
<dbReference type="GO" id="GO:0016787">
    <property type="term" value="F:hydrolase activity"/>
    <property type="evidence" value="ECO:0007669"/>
    <property type="project" value="UniProtKB-KW"/>
</dbReference>
<keyword evidence="2" id="KW-0378">Hydrolase</keyword>
<keyword evidence="4" id="KW-0067">ATP-binding</keyword>
<feature type="region of interest" description="Disordered" evidence="6">
    <location>
        <begin position="14"/>
        <end position="60"/>
    </location>
</feature>
<dbReference type="AlphaFoldDB" id="A0A914XXE3"/>
<name>A0A914XXE3_9BILA</name>
<dbReference type="Gene3D" id="1.10.3380.30">
    <property type="match status" value="1"/>
</dbReference>
<accession>A0A914XXE3</accession>
<dbReference type="Proteomes" id="UP000887577">
    <property type="component" value="Unplaced"/>
</dbReference>
<keyword evidence="3" id="KW-0347">Helicase</keyword>
<dbReference type="GO" id="GO:0003724">
    <property type="term" value="F:RNA helicase activity"/>
    <property type="evidence" value="ECO:0007669"/>
    <property type="project" value="UniProtKB-EC"/>
</dbReference>
<protein>
    <submittedName>
        <fullName evidence="10">S1 motif domain-containing protein</fullName>
    </submittedName>
</protein>
<dbReference type="SUPFAM" id="SSF52540">
    <property type="entry name" value="P-loop containing nucleoside triphosphate hydrolases"/>
    <property type="match status" value="1"/>
</dbReference>
<feature type="compositionally biased region" description="Low complexity" evidence="6">
    <location>
        <begin position="29"/>
        <end position="38"/>
    </location>
</feature>
<evidence type="ECO:0000256" key="6">
    <source>
        <dbReference type="SAM" id="MobiDB-lite"/>
    </source>
</evidence>
<dbReference type="PANTHER" id="PTHR12131">
    <property type="entry name" value="ATP-DEPENDENT RNA AND DNA HELICASE"/>
    <property type="match status" value="1"/>
</dbReference>
<feature type="domain" description="Exosome RNA helicase MTR4-like beta-barrel" evidence="8">
    <location>
        <begin position="666"/>
        <end position="840"/>
    </location>
</feature>
<keyword evidence="1" id="KW-0547">Nucleotide-binding</keyword>
<evidence type="ECO:0000313" key="10">
    <source>
        <dbReference type="WBParaSite" id="PSU_v2.g1262.t1"/>
    </source>
</evidence>
<dbReference type="InterPro" id="IPR027417">
    <property type="entry name" value="P-loop_NTPase"/>
</dbReference>
<evidence type="ECO:0000313" key="9">
    <source>
        <dbReference type="Proteomes" id="UP000887577"/>
    </source>
</evidence>
<evidence type="ECO:0000256" key="2">
    <source>
        <dbReference type="ARBA" id="ARBA00022801"/>
    </source>
</evidence>
<sequence length="1049" mass="122322">MDVDVKTEIKEEIQDITDEVVYPPPPQQPSSSNTNSQNGCNEREFKYSNVREEPMEQDSSITEEIVRALTPPLRERTRSRSRTRERSVGLQGEFEAILNIEIEAKTIDKTKPGDDAAYKHCVYYMNDFEQPQLSTSARQRISKQFGYKKYALEAFESGHHVFFSSDDFQDRKTISSYVLRKTMAEYQSPSSVYIITRNESIAHERCRELSVLQSSVFLIPFGIDLQNIPFHRCYVSTIETFRTFYLQFPGYFNKDDVFIFEDFQYFSNPDIGHFYEEALLLPPACGQFVFLTSQISNADELSKWFCKNDKDALCKNDYKNSRPVECITVLKRSFTLNHFITRQYESSMGQVVDKDGKFQEIPFTGATKVTVMSLKSDVKKSGIDRQPQIVKLVRTVLFRIQPPLLIYSLDTEDIENTVNLLNQMNFNSEQEQFLIDKIYSSEMNRLSKDDSMLKEVQNLLPFLQRGIAPYHYGMFSFLRKIVKMLFSKNLIKIFVADNALLMETNIQFNAAIILRDRYMIELGYYRWIKPNEYKAICERIQGKTLSDTQTPLIILINGDEDMPIDVAKDIFTNNIPSLESQLQITPSIILTVIQSPILDENAIIEKSFARYKKIENGKKVNFELREKSRQLEDFPLDEDEKLERYQILKDKTESLKSDLRKEKFIPPRIKQFMDLGRIVKIKINSLDFGYCIIVDRSGDSIDAIMNVTKESYEAEDDKVLRPAEIGLKNKMGIFRARIVDVTVVTQHRLAIPKTLQSDEEFNTVFKLLKAHINNLLGEVPELEINHLNITDAQIIAKNEDIKRREKELCELRETIPNFKENYQRYEEKQKLSKVVTDLETLFESAQCNDENDEQEKVLRMLGQYDYFDDKKENLKDRAEFAMNLPVKENVLLTELFFESYFDGLSLKETLFILSTFIDMEITLEEPKLIPDQQKIFDDFTNGRVQKFASRLRKSLLIKSALPYILSFNATLFDFIDIWCRRHPFNASMAHTDIRSGFVATYLVRLHKLLVRIKAKSHLLPPHPDSEIDWKERFHELDVLIARDIPFCTV</sequence>
<evidence type="ECO:0000259" key="8">
    <source>
        <dbReference type="Pfam" id="PF13234"/>
    </source>
</evidence>
<evidence type="ECO:0000256" key="4">
    <source>
        <dbReference type="ARBA" id="ARBA00022840"/>
    </source>
</evidence>
<dbReference type="WBParaSite" id="PSU_v2.g1262.t1">
    <property type="protein sequence ID" value="PSU_v2.g1262.t1"/>
    <property type="gene ID" value="PSU_v2.g1262"/>
</dbReference>
<feature type="domain" description="ATP-dependent RNA helicase Ski2/MTR4 C-terminal" evidence="7">
    <location>
        <begin position="873"/>
        <end position="1044"/>
    </location>
</feature>
<evidence type="ECO:0000256" key="1">
    <source>
        <dbReference type="ARBA" id="ARBA00022741"/>
    </source>
</evidence>